<dbReference type="SUPFAM" id="SSF46785">
    <property type="entry name" value="Winged helix' DNA-binding domain"/>
    <property type="match status" value="1"/>
</dbReference>
<proteinExistence type="inferred from homology"/>
<evidence type="ECO:0000313" key="3">
    <source>
        <dbReference type="Proteomes" id="UP000257080"/>
    </source>
</evidence>
<dbReference type="PANTHER" id="PTHR18964:SF149">
    <property type="entry name" value="BIFUNCTIONAL UDP-N-ACETYLGLUCOSAMINE 2-EPIMERASE_N-ACETYLMANNOSAMINE KINASE"/>
    <property type="match status" value="1"/>
</dbReference>
<gene>
    <name evidence="2" type="ORF">B7R25_09150</name>
</gene>
<dbReference type="OrthoDB" id="4083144at2"/>
<dbReference type="InterPro" id="IPR043129">
    <property type="entry name" value="ATPase_NBD"/>
</dbReference>
<dbReference type="InterPro" id="IPR036388">
    <property type="entry name" value="WH-like_DNA-bd_sf"/>
</dbReference>
<protein>
    <recommendedName>
        <fullName evidence="4">HTH marR-type domain-containing protein</fullName>
    </recommendedName>
</protein>
<name>A0A3E0WBX0_9MICO</name>
<comment type="similarity">
    <text evidence="1">Belongs to the ROK (NagC/XylR) family.</text>
</comment>
<dbReference type="AlphaFoldDB" id="A0A3E0WBX0"/>
<evidence type="ECO:0000256" key="1">
    <source>
        <dbReference type="ARBA" id="ARBA00006479"/>
    </source>
</evidence>
<dbReference type="InterPro" id="IPR049874">
    <property type="entry name" value="ROK_cs"/>
</dbReference>
<dbReference type="InterPro" id="IPR000600">
    <property type="entry name" value="ROK"/>
</dbReference>
<evidence type="ECO:0008006" key="4">
    <source>
        <dbReference type="Google" id="ProtNLM"/>
    </source>
</evidence>
<accession>A0A3E0WBX0</accession>
<dbReference type="EMBL" id="NBXE01000022">
    <property type="protein sequence ID" value="RFA26900.1"/>
    <property type="molecule type" value="Genomic_DNA"/>
</dbReference>
<organism evidence="2 3">
    <name type="scientific">Subtercola boreus</name>
    <dbReference type="NCBI Taxonomy" id="120213"/>
    <lineage>
        <taxon>Bacteria</taxon>
        <taxon>Bacillati</taxon>
        <taxon>Actinomycetota</taxon>
        <taxon>Actinomycetes</taxon>
        <taxon>Micrococcales</taxon>
        <taxon>Microbacteriaceae</taxon>
        <taxon>Subtercola</taxon>
    </lineage>
</organism>
<comment type="caution">
    <text evidence="2">The sequence shown here is derived from an EMBL/GenBank/DDBJ whole genome shotgun (WGS) entry which is preliminary data.</text>
</comment>
<evidence type="ECO:0000313" key="2">
    <source>
        <dbReference type="EMBL" id="RFA26900.1"/>
    </source>
</evidence>
<dbReference type="PANTHER" id="PTHR18964">
    <property type="entry name" value="ROK (REPRESSOR, ORF, KINASE) FAMILY"/>
    <property type="match status" value="1"/>
</dbReference>
<sequence>MSTVRRLGPSSENTRSAILDMVRSSGTVSRIELSEMSGLTPTSITRIVKSLIEDRLVVETGFSDSTGGKRRSLIELNPHARYAVGISLDDARLTYVVADLGGTVVGHHISAGIAGTPPSDVVLRIGDELEGLFLDLEIPTSDIVGIGVAGAGLDLSAGAERISLTSDDWDTFAVQEALETRMGLPVVRDNDAACAALGNFWAGRLSASQDFATLYMSNGFGLGLMIGGSVSRGSSSNVGEIGHMTLDIGGPACWCGSRGCLEILAGPRAIVGSAMADPALARDLGLSGDDAHLRHNFDMIARSAAGGDRRSAQLIERSAAYVAAAVLSVVNLLDLGRIYLAGPGFADAGDFYLRAITDRVARFARTKSVHGVEITLSDPGLDAAAVGAASLALQHVLTPHTRAERGV</sequence>
<dbReference type="RefSeq" id="WP_116418663.1">
    <property type="nucleotide sequence ID" value="NZ_NBXC01000017.1"/>
</dbReference>
<dbReference type="InterPro" id="IPR036390">
    <property type="entry name" value="WH_DNA-bd_sf"/>
</dbReference>
<reference evidence="2 3" key="1">
    <citation type="submission" date="2017-04" db="EMBL/GenBank/DDBJ databases">
        <title>Comparative genome analysis of Subtercola boreus.</title>
        <authorList>
            <person name="Cho Y.-J."/>
            <person name="Cho A."/>
            <person name="Kim O.-S."/>
            <person name="Lee J.-I."/>
        </authorList>
    </citation>
    <scope>NUCLEOTIDE SEQUENCE [LARGE SCALE GENOMIC DNA]</scope>
    <source>
        <strain evidence="2 3">P28004</strain>
    </source>
</reference>
<dbReference type="SUPFAM" id="SSF53067">
    <property type="entry name" value="Actin-like ATPase domain"/>
    <property type="match status" value="1"/>
</dbReference>
<dbReference type="Gene3D" id="3.30.420.40">
    <property type="match status" value="2"/>
</dbReference>
<dbReference type="Proteomes" id="UP000257080">
    <property type="component" value="Unassembled WGS sequence"/>
</dbReference>
<dbReference type="Pfam" id="PF00480">
    <property type="entry name" value="ROK"/>
    <property type="match status" value="1"/>
</dbReference>
<dbReference type="Gene3D" id="1.10.10.10">
    <property type="entry name" value="Winged helix-like DNA-binding domain superfamily/Winged helix DNA-binding domain"/>
    <property type="match status" value="1"/>
</dbReference>
<dbReference type="Pfam" id="PF13412">
    <property type="entry name" value="HTH_24"/>
    <property type="match status" value="1"/>
</dbReference>
<dbReference type="PROSITE" id="PS01125">
    <property type="entry name" value="ROK"/>
    <property type="match status" value="1"/>
</dbReference>